<accession>D6XYN9</accession>
<dbReference type="Pfam" id="PF01590">
    <property type="entry name" value="GAF"/>
    <property type="match status" value="1"/>
</dbReference>
<feature type="domain" description="HD-GYP" evidence="2">
    <location>
        <begin position="180"/>
        <end position="377"/>
    </location>
</feature>
<name>D6XYN9_BACIE</name>
<organism evidence="3 4">
    <name type="scientific">Bacillus selenitireducens (strain ATCC 700615 / DSM 15326 / MLS10)</name>
    <dbReference type="NCBI Taxonomy" id="439292"/>
    <lineage>
        <taxon>Bacteria</taxon>
        <taxon>Bacillati</taxon>
        <taxon>Bacillota</taxon>
        <taxon>Bacilli</taxon>
        <taxon>Bacillales</taxon>
        <taxon>Bacillaceae</taxon>
        <taxon>Salisediminibacterium</taxon>
    </lineage>
</organism>
<dbReference type="HOGENOM" id="CLU_000445_92_13_9"/>
<protein>
    <submittedName>
        <fullName evidence="3">Metal dependent phosphohydrolase</fullName>
    </submittedName>
</protein>
<dbReference type="Gene3D" id="3.30.450.40">
    <property type="match status" value="1"/>
</dbReference>
<dbReference type="SUPFAM" id="SSF109604">
    <property type="entry name" value="HD-domain/PDEase-like"/>
    <property type="match status" value="1"/>
</dbReference>
<dbReference type="STRING" id="439292.Bsel_0662"/>
<dbReference type="CDD" id="cd00077">
    <property type="entry name" value="HDc"/>
    <property type="match status" value="1"/>
</dbReference>
<evidence type="ECO:0000256" key="1">
    <source>
        <dbReference type="ARBA" id="ARBA00022801"/>
    </source>
</evidence>
<dbReference type="EMBL" id="CP001791">
    <property type="protein sequence ID" value="ADH98197.1"/>
    <property type="molecule type" value="Genomic_DNA"/>
</dbReference>
<dbReference type="eggNOG" id="COG2203">
    <property type="taxonomic scope" value="Bacteria"/>
</dbReference>
<dbReference type="InterPro" id="IPR003607">
    <property type="entry name" value="HD/PDEase_dom"/>
</dbReference>
<dbReference type="Proteomes" id="UP000000271">
    <property type="component" value="Chromosome"/>
</dbReference>
<keyword evidence="1" id="KW-0378">Hydrolase</keyword>
<proteinExistence type="predicted"/>
<keyword evidence="4" id="KW-1185">Reference proteome</keyword>
<reference evidence="3" key="1">
    <citation type="submission" date="2009-10" db="EMBL/GenBank/DDBJ databases">
        <title>Complete sequence of Bacillus selenitireducens MLS10.</title>
        <authorList>
            <consortium name="US DOE Joint Genome Institute"/>
            <person name="Lucas S."/>
            <person name="Copeland A."/>
            <person name="Lapidus A."/>
            <person name="Glavina del Rio T."/>
            <person name="Dalin E."/>
            <person name="Tice H."/>
            <person name="Bruce D."/>
            <person name="Goodwin L."/>
            <person name="Pitluck S."/>
            <person name="Sims D."/>
            <person name="Brettin T."/>
            <person name="Detter J.C."/>
            <person name="Han C."/>
            <person name="Larimer F."/>
            <person name="Land M."/>
            <person name="Hauser L."/>
            <person name="Kyrpides N."/>
            <person name="Ovchinnikova G."/>
            <person name="Stolz J."/>
        </authorList>
    </citation>
    <scope>NUCLEOTIDE SEQUENCE [LARGE SCALE GENOMIC DNA]</scope>
    <source>
        <strain evidence="3">MLS10</strain>
    </source>
</reference>
<dbReference type="PANTHER" id="PTHR43155">
    <property type="entry name" value="CYCLIC DI-GMP PHOSPHODIESTERASE PA4108-RELATED"/>
    <property type="match status" value="1"/>
</dbReference>
<dbReference type="InterPro" id="IPR003018">
    <property type="entry name" value="GAF"/>
</dbReference>
<dbReference type="eggNOG" id="COG3437">
    <property type="taxonomic scope" value="Bacteria"/>
</dbReference>
<gene>
    <name evidence="3" type="ordered locus">Bsel_0662</name>
</gene>
<evidence type="ECO:0000313" key="4">
    <source>
        <dbReference type="Proteomes" id="UP000000271"/>
    </source>
</evidence>
<dbReference type="Pfam" id="PF13487">
    <property type="entry name" value="HD_5"/>
    <property type="match status" value="1"/>
</dbReference>
<dbReference type="OrthoDB" id="9759601at2"/>
<dbReference type="AlphaFoldDB" id="D6XYN9"/>
<dbReference type="GO" id="GO:0004112">
    <property type="term" value="F:cyclic-nucleotide phosphodiesterase activity"/>
    <property type="evidence" value="ECO:0007669"/>
    <property type="project" value="UniProtKB-ARBA"/>
</dbReference>
<evidence type="ECO:0000313" key="3">
    <source>
        <dbReference type="EMBL" id="ADH98197.1"/>
    </source>
</evidence>
<dbReference type="KEGG" id="bse:Bsel_0662"/>
<dbReference type="SMART" id="SM00065">
    <property type="entry name" value="GAF"/>
    <property type="match status" value="1"/>
</dbReference>
<dbReference type="SUPFAM" id="SSF55781">
    <property type="entry name" value="GAF domain-like"/>
    <property type="match status" value="1"/>
</dbReference>
<sequence>MAEHKNEAAVQEKITDHERLRLIFSYVTNISEEKDLNNLLLLMADLGKQLIQADRCSLWLLDEENRELWTIVAHGVDELRIPYGTGFVGHAIEHNQSIIIKDAYEDDRFNADVDKQTGYRTRSILVIPIHDSNDEIIGAYQAVNKMTEDSFFTKEDEGYLELAASYSGKAIESAILYNEIERTQKEIIFRMGEIGESRSQETANHVKRVAEYSRILAIALGMSEEEADLLKMASPMHDIGKVGIPDSILNKPGKLTDEEFKRMQRHTEDGYHLLKDSPREILQTAAVIAHEHHEKWNGRGYPRGIAGEEIHIFGRITAIADVFDALASDRVYKAAWPVEKIMKIFKEERGEHFDPKLVDLFFEHLDEILAIKDAYADHFD</sequence>
<evidence type="ECO:0000259" key="2">
    <source>
        <dbReference type="PROSITE" id="PS51832"/>
    </source>
</evidence>
<dbReference type="InterPro" id="IPR029016">
    <property type="entry name" value="GAF-like_dom_sf"/>
</dbReference>
<dbReference type="GO" id="GO:0009214">
    <property type="term" value="P:cyclic nucleotide catabolic process"/>
    <property type="evidence" value="ECO:0007669"/>
    <property type="project" value="UniProtKB-ARBA"/>
</dbReference>
<dbReference type="PANTHER" id="PTHR43155:SF2">
    <property type="entry name" value="CYCLIC DI-GMP PHOSPHODIESTERASE PA4108"/>
    <property type="match status" value="1"/>
</dbReference>
<dbReference type="SMART" id="SM00471">
    <property type="entry name" value="HDc"/>
    <property type="match status" value="1"/>
</dbReference>
<dbReference type="InterPro" id="IPR037522">
    <property type="entry name" value="HD_GYP_dom"/>
</dbReference>
<dbReference type="PROSITE" id="PS51832">
    <property type="entry name" value="HD_GYP"/>
    <property type="match status" value="1"/>
</dbReference>
<dbReference type="Gene3D" id="1.10.3210.10">
    <property type="entry name" value="Hypothetical protein af1432"/>
    <property type="match status" value="1"/>
</dbReference>
<dbReference type="RefSeq" id="WP_013171626.1">
    <property type="nucleotide sequence ID" value="NC_014219.1"/>
</dbReference>
<dbReference type="FunFam" id="1.10.3210.10:FF:000018">
    <property type="entry name" value="Two-component system response regulator"/>
    <property type="match status" value="1"/>
</dbReference>